<gene>
    <name evidence="23" type="ORF">OAory_01070970</name>
</gene>
<protein>
    <recommendedName>
        <fullName evidence="16">Mitochondrial inner membrane magnesium transporter MRS2</fullName>
    </recommendedName>
    <alternativeName>
        <fullName evidence="17">Mitochondrial inner membrane magnesium transporter mrs2</fullName>
    </alternativeName>
    <alternativeName>
        <fullName evidence="13 18">RNA-splicing protein MRS2</fullName>
    </alternativeName>
</protein>
<dbReference type="PROSITE" id="PS51082">
    <property type="entry name" value="WH2"/>
    <property type="match status" value="1"/>
</dbReference>
<dbReference type="InterPro" id="IPR011993">
    <property type="entry name" value="PH-like_dom_sf"/>
</dbReference>
<keyword evidence="7" id="KW-0460">Magnesium</keyword>
<dbReference type="Gene3D" id="1.20.58.340">
    <property type="entry name" value="Magnesium transport protein CorA, transmembrane region"/>
    <property type="match status" value="1"/>
</dbReference>
<evidence type="ECO:0000259" key="22">
    <source>
        <dbReference type="PROSITE" id="PS51082"/>
    </source>
</evidence>
<feature type="compositionally biased region" description="Pro residues" evidence="19">
    <location>
        <begin position="295"/>
        <end position="308"/>
    </location>
</feature>
<dbReference type="Pfam" id="PF22099">
    <property type="entry name" value="MRS2-like"/>
    <property type="match status" value="1"/>
</dbReference>
<feature type="compositionally biased region" description="Polar residues" evidence="19">
    <location>
        <begin position="1075"/>
        <end position="1091"/>
    </location>
</feature>
<comment type="function">
    <text evidence="14">High-conductance magnesium-selective channel that mediates the influx of magnesium into the mitochondrial matrix. Essential for the splicing of mRNA group II introns in mitochondria by affecting mitochondrial magnesium concentrations, which are critical for group II intron splicing. It also suppresses a variety of mitochondrial intron mutations and its absence may disturb the assembly of mitochondrial membrane complexes.</text>
</comment>
<feature type="region of interest" description="Disordered" evidence="19">
    <location>
        <begin position="228"/>
        <end position="609"/>
    </location>
</feature>
<dbReference type="SUPFAM" id="SSF50729">
    <property type="entry name" value="PH domain-like"/>
    <property type="match status" value="1"/>
</dbReference>
<comment type="subunit">
    <text evidence="15">Homopentamer. Forms homooligomers. Interacts with MFM1.</text>
</comment>
<dbReference type="GO" id="GO:0045010">
    <property type="term" value="P:actin nucleation"/>
    <property type="evidence" value="ECO:0007669"/>
    <property type="project" value="UniProtKB-ARBA"/>
</dbReference>
<evidence type="ECO:0000256" key="19">
    <source>
        <dbReference type="SAM" id="MobiDB-lite"/>
    </source>
</evidence>
<evidence type="ECO:0000313" key="23">
    <source>
        <dbReference type="EMBL" id="OOO05581.1"/>
    </source>
</evidence>
<evidence type="ECO:0000256" key="16">
    <source>
        <dbReference type="ARBA" id="ARBA00071347"/>
    </source>
</evidence>
<feature type="compositionally biased region" description="Low complexity" evidence="19">
    <location>
        <begin position="592"/>
        <end position="601"/>
    </location>
</feature>
<evidence type="ECO:0000256" key="10">
    <source>
        <dbReference type="ARBA" id="ARBA00023065"/>
    </source>
</evidence>
<evidence type="ECO:0000256" key="9">
    <source>
        <dbReference type="ARBA" id="ARBA00022989"/>
    </source>
</evidence>
<evidence type="ECO:0000256" key="4">
    <source>
        <dbReference type="ARBA" id="ARBA00022553"/>
    </source>
</evidence>
<feature type="region of interest" description="Disordered" evidence="19">
    <location>
        <begin position="1056"/>
        <end position="1100"/>
    </location>
</feature>
<evidence type="ECO:0000256" key="18">
    <source>
        <dbReference type="ARBA" id="ARBA00078518"/>
    </source>
</evidence>
<dbReference type="PANTHER" id="PTHR13890:SF0">
    <property type="entry name" value="MAGNESIUM TRANSPORTER MRS2 HOMOLOG, MITOCHONDRIAL"/>
    <property type="match status" value="1"/>
</dbReference>
<evidence type="ECO:0000256" key="5">
    <source>
        <dbReference type="ARBA" id="ARBA00022692"/>
    </source>
</evidence>
<evidence type="ECO:0000256" key="1">
    <source>
        <dbReference type="ARBA" id="ARBA00004448"/>
    </source>
</evidence>
<keyword evidence="8" id="KW-0809">Transit peptide</keyword>
<dbReference type="InterPro" id="IPR003124">
    <property type="entry name" value="WH2_dom"/>
</dbReference>
<dbReference type="InterPro" id="IPR039204">
    <property type="entry name" value="MRS2-like"/>
</dbReference>
<dbReference type="AlphaFoldDB" id="A0A1S9D918"/>
<keyword evidence="5 20" id="KW-0812">Transmembrane</keyword>
<evidence type="ECO:0000256" key="7">
    <source>
        <dbReference type="ARBA" id="ARBA00022842"/>
    </source>
</evidence>
<dbReference type="Gene3D" id="2.30.29.30">
    <property type="entry name" value="Pleckstrin-homology domain (PH domain)/Phosphotyrosine-binding domain (PTB)"/>
    <property type="match status" value="1"/>
</dbReference>
<evidence type="ECO:0000259" key="21">
    <source>
        <dbReference type="PROSITE" id="PS50229"/>
    </source>
</evidence>
<evidence type="ECO:0000256" key="20">
    <source>
        <dbReference type="SAM" id="Phobius"/>
    </source>
</evidence>
<dbReference type="SUPFAM" id="SSF101447">
    <property type="entry name" value="Formin homology 2 domain (FH2 domain)"/>
    <property type="match status" value="1"/>
</dbReference>
<comment type="subcellular location">
    <subcellularLocation>
        <location evidence="1">Mitochondrion inner membrane</location>
        <topology evidence="1">Multi-pass membrane protein</topology>
    </subcellularLocation>
</comment>
<feature type="compositionally biased region" description="Pro residues" evidence="19">
    <location>
        <begin position="369"/>
        <end position="403"/>
    </location>
</feature>
<feature type="region of interest" description="Disordered" evidence="19">
    <location>
        <begin position="120"/>
        <end position="202"/>
    </location>
</feature>
<keyword evidence="12 20" id="KW-0472">Membrane</keyword>
<keyword evidence="3" id="KW-0813">Transport</keyword>
<dbReference type="GO" id="GO:0003779">
    <property type="term" value="F:actin binding"/>
    <property type="evidence" value="ECO:0007669"/>
    <property type="project" value="InterPro"/>
</dbReference>
<evidence type="ECO:0000256" key="12">
    <source>
        <dbReference type="ARBA" id="ARBA00023136"/>
    </source>
</evidence>
<dbReference type="GO" id="GO:0030479">
    <property type="term" value="C:actin cortical patch"/>
    <property type="evidence" value="ECO:0007669"/>
    <property type="project" value="UniProtKB-ARBA"/>
</dbReference>
<feature type="compositionally biased region" description="Basic and acidic residues" evidence="19">
    <location>
        <begin position="120"/>
        <end position="134"/>
    </location>
</feature>
<evidence type="ECO:0000256" key="11">
    <source>
        <dbReference type="ARBA" id="ARBA00023128"/>
    </source>
</evidence>
<proteinExistence type="inferred from homology"/>
<accession>A0A1S9D918</accession>
<reference evidence="23 24" key="1">
    <citation type="submission" date="2016-10" db="EMBL/GenBank/DDBJ databases">
        <title>Genome sequencing of Aspergillus oryzae BCC7051.</title>
        <authorList>
            <person name="Thammarongtham C."/>
            <person name="Vorapreeda T."/>
            <person name="Nookaew I."/>
            <person name="Srisuk T."/>
            <person name="Land M."/>
            <person name="Jeennor S."/>
            <person name="Laoteng K."/>
        </authorList>
    </citation>
    <scope>NUCLEOTIDE SEQUENCE [LARGE SCALE GENOMIC DNA]</scope>
    <source>
        <strain evidence="23 24">BCC7051</strain>
    </source>
</reference>
<feature type="transmembrane region" description="Helical" evidence="20">
    <location>
        <begin position="934"/>
        <end position="952"/>
    </location>
</feature>
<dbReference type="VEuPathDB" id="FungiDB:AO090120000140"/>
<dbReference type="PROSITE" id="PS50229">
    <property type="entry name" value="WH1"/>
    <property type="match status" value="1"/>
</dbReference>
<evidence type="ECO:0000256" key="3">
    <source>
        <dbReference type="ARBA" id="ARBA00022448"/>
    </source>
</evidence>
<dbReference type="InterPro" id="IPR000697">
    <property type="entry name" value="WH1/EVH1_dom"/>
</dbReference>
<keyword evidence="9 20" id="KW-1133">Transmembrane helix</keyword>
<feature type="compositionally biased region" description="Pro residues" evidence="19">
    <location>
        <begin position="334"/>
        <end position="345"/>
    </location>
</feature>
<feature type="compositionally biased region" description="Polar residues" evidence="19">
    <location>
        <begin position="230"/>
        <end position="241"/>
    </location>
</feature>
<dbReference type="FunFam" id="2.30.29.30:FF:000281">
    <property type="entry name" value="Actin associated protein"/>
    <property type="match status" value="1"/>
</dbReference>
<feature type="domain" description="WH2" evidence="22">
    <location>
        <begin position="555"/>
        <end position="577"/>
    </location>
</feature>
<dbReference type="eggNOG" id="KOG3671">
    <property type="taxonomic scope" value="Eukaryota"/>
</dbReference>
<dbReference type="VEuPathDB" id="FungiDB:AO090120000141"/>
<feature type="compositionally biased region" description="Basic and acidic residues" evidence="19">
    <location>
        <begin position="576"/>
        <end position="586"/>
    </location>
</feature>
<evidence type="ECO:0000256" key="15">
    <source>
        <dbReference type="ARBA" id="ARBA00046701"/>
    </source>
</evidence>
<dbReference type="Proteomes" id="UP000190312">
    <property type="component" value="Unassembled WGS sequence"/>
</dbReference>
<evidence type="ECO:0000256" key="6">
    <source>
        <dbReference type="ARBA" id="ARBA00022792"/>
    </source>
</evidence>
<dbReference type="CDD" id="cd12823">
    <property type="entry name" value="Mrs2_Mfm1p-like"/>
    <property type="match status" value="1"/>
</dbReference>
<dbReference type="FunFam" id="2.40.128.330:FF:000002">
    <property type="entry name" value="Inner membrane magnesium transporter mrs2"/>
    <property type="match status" value="1"/>
</dbReference>
<evidence type="ECO:0000256" key="8">
    <source>
        <dbReference type="ARBA" id="ARBA00022946"/>
    </source>
</evidence>
<organism evidence="23 24">
    <name type="scientific">Aspergillus oryzae</name>
    <name type="common">Yellow koji mold</name>
    <dbReference type="NCBI Taxonomy" id="5062"/>
    <lineage>
        <taxon>Eukaryota</taxon>
        <taxon>Fungi</taxon>
        <taxon>Dikarya</taxon>
        <taxon>Ascomycota</taxon>
        <taxon>Pezizomycotina</taxon>
        <taxon>Eurotiomycetes</taxon>
        <taxon>Eurotiomycetidae</taxon>
        <taxon>Eurotiales</taxon>
        <taxon>Aspergillaceae</taxon>
        <taxon>Aspergillus</taxon>
        <taxon>Aspergillus subgen. Circumdati</taxon>
    </lineage>
</organism>
<feature type="domain" description="WH1" evidence="21">
    <location>
        <begin position="17"/>
        <end position="129"/>
    </location>
</feature>
<comment type="similarity">
    <text evidence="2">Belongs to the CorA metal ion transporter (MIT) (TC 1.A.35) family.</text>
</comment>
<dbReference type="FunFam" id="1.20.58.340:FF:000005">
    <property type="entry name" value="Inner membrane magnesium transporter MRS2"/>
    <property type="match status" value="1"/>
</dbReference>
<dbReference type="OrthoDB" id="10251508at2759"/>
<feature type="transmembrane region" description="Helical" evidence="20">
    <location>
        <begin position="964"/>
        <end position="986"/>
    </location>
</feature>
<sequence length="1100" mass="115984">MPSILSDADKETVKRTVPKPANKIHAVAVARLYVAYPDPQKWTYTGLQGAVVLANDLVGRTFWLKLVDVSPAGRGVIWDQEIYDNFPYNQDRTFFHTFELEECPAGLSFADEKEAKTFMKKMQDREKNASKETRQTPFASTRGQGPAPIANGHRSTSGSNAPPPVAHTEPPSAPSIQVAPPPPSSPPRKPLPFDTSDPSWKGLLDELLQMGITEDQIAENSDFIKAYIEQKQSNGVDSTPSPAEDKRGKAPPPPPPSAPPAPNTGSRRGAPPPPPPSRRTRTEAEEESPASTREPSPPRPRFRAPPPIADAGKFAHTNGPPLPGRQRASSGATPGPPPPPRPPKTPVDDSQPRFGVPPPFQGERKVSAPPAPPSRNNAPPGPPPRPPPRTSSPAVPPQLPPKVPHAAASTPAPPPPPPRSPASQPPPPPVPAASRPTPPPPASSAVPPPPPPSSSVPPPPPPPPPPTSSVPPPPPPPPLPSSRGPPAPPPPPPSSSIPPPPPPPGRGPSAPPPPPPPAPAGGAPPPPPPPPGAGAPPPPPPPGGAAPPLPTPSGGRDDLLAAIRASGGKGGGGLRKVKESDKKDRSAAMVPGSANETSAASAGGGAAQGGMAGALKAALDKRKQKVSGSDDEKEDDDDCKAAAEAKLNRAGSPALVDEGAEGLNFGRGLAAKASNELRLRCTEFDNNGNVTLVNGEFRKSELIAKYGLLPRDLRKIDSSTLPHILVRPSAILINLLHLRVLIKADRVLVFDAYGSTDSYMQSLFVYDLEGKLRQKQSQGAQALPYEFRALEAVLISVTAGLEEEFNGVREPVVRVLRALEEDIDRDKLRHLLIYSKKLGSFEQKARLVRDAIDDLLEADDDLAAMYLTERAEGVQRQEHDHQEVEMLLESYHKVCDEIVQESGNLVTGIRNTEEVVKAILDANRNSLMLLDLKFSIGTLGLATGTLFSALYGMNLKNFIEESDFGFGGVSVICFAITAVVCVYGLAKLRKLQRVRMWGEAGVGGSPMVSLPTRNSALTAHRSNWRADSIEPVWGSLPGEGRAERIRRLKDSAAAAAAKSAATEPTAQRAAASWNAAKSQPKQSGESATNEAAANIGGDSA</sequence>
<evidence type="ECO:0000313" key="24">
    <source>
        <dbReference type="Proteomes" id="UP000190312"/>
    </source>
</evidence>
<dbReference type="PANTHER" id="PTHR13890">
    <property type="entry name" value="RNA SPLICING PROTEIN MRS2, MITOCHONDRIAL"/>
    <property type="match status" value="1"/>
</dbReference>
<dbReference type="SMART" id="SM00461">
    <property type="entry name" value="WH1"/>
    <property type="match status" value="1"/>
</dbReference>
<keyword evidence="11" id="KW-0496">Mitochondrion</keyword>
<feature type="compositionally biased region" description="Pro residues" evidence="19">
    <location>
        <begin position="411"/>
        <end position="551"/>
    </location>
</feature>
<comment type="caution">
    <text evidence="23">The sequence shown here is derived from an EMBL/GenBank/DDBJ whole genome shotgun (WGS) entry which is preliminary data.</text>
</comment>
<keyword evidence="6" id="KW-0999">Mitochondrion inner membrane</keyword>
<evidence type="ECO:0000256" key="17">
    <source>
        <dbReference type="ARBA" id="ARBA00072872"/>
    </source>
</evidence>
<feature type="compositionally biased region" description="Low complexity" evidence="19">
    <location>
        <begin position="1056"/>
        <end position="1071"/>
    </location>
</feature>
<dbReference type="Gene3D" id="2.40.128.330">
    <property type="match status" value="1"/>
</dbReference>
<dbReference type="Pfam" id="PF00568">
    <property type="entry name" value="WH1"/>
    <property type="match status" value="1"/>
</dbReference>
<dbReference type="GO" id="GO:0071933">
    <property type="term" value="F:Arp2/3 complex binding"/>
    <property type="evidence" value="ECO:0007669"/>
    <property type="project" value="UniProtKB-ARBA"/>
</dbReference>
<dbReference type="GO" id="GO:0005743">
    <property type="term" value="C:mitochondrial inner membrane"/>
    <property type="evidence" value="ECO:0007669"/>
    <property type="project" value="UniProtKB-SubCell"/>
</dbReference>
<evidence type="ECO:0000256" key="13">
    <source>
        <dbReference type="ARBA" id="ARBA00043036"/>
    </source>
</evidence>
<keyword evidence="10" id="KW-0406">Ion transport</keyword>
<feature type="compositionally biased region" description="Pro residues" evidence="19">
    <location>
        <begin position="179"/>
        <end position="190"/>
    </location>
</feature>
<dbReference type="Pfam" id="PF02205">
    <property type="entry name" value="WH2"/>
    <property type="match status" value="1"/>
</dbReference>
<dbReference type="InterPro" id="IPR033927">
    <property type="entry name" value="WASPfam_EVH1"/>
</dbReference>
<keyword evidence="4" id="KW-0597">Phosphoprotein</keyword>
<feature type="compositionally biased region" description="Pro residues" evidence="19">
    <location>
        <begin position="250"/>
        <end position="262"/>
    </location>
</feature>
<dbReference type="GO" id="GO:0015095">
    <property type="term" value="F:magnesium ion transmembrane transporter activity"/>
    <property type="evidence" value="ECO:0007669"/>
    <property type="project" value="TreeGrafter"/>
</dbReference>
<name>A0A1S9D918_ASPOZ</name>
<dbReference type="CDD" id="cd01205">
    <property type="entry name" value="EVH1_WASP-like"/>
    <property type="match status" value="1"/>
</dbReference>
<evidence type="ECO:0000256" key="14">
    <source>
        <dbReference type="ARBA" id="ARBA00046105"/>
    </source>
</evidence>
<dbReference type="GO" id="GO:0045016">
    <property type="term" value="P:mitochondrial magnesium ion transmembrane transport"/>
    <property type="evidence" value="ECO:0007669"/>
    <property type="project" value="UniProtKB-ARBA"/>
</dbReference>
<dbReference type="EMBL" id="MKZY01000009">
    <property type="protein sequence ID" value="OOO05581.1"/>
    <property type="molecule type" value="Genomic_DNA"/>
</dbReference>
<evidence type="ECO:0000256" key="2">
    <source>
        <dbReference type="ARBA" id="ARBA00009765"/>
    </source>
</evidence>